<dbReference type="PANTHER" id="PTHR36854">
    <property type="entry name" value="CHROMOSOME 9, WHOLE GENOME SHOTGUN SEQUENCE"/>
    <property type="match status" value="1"/>
</dbReference>
<dbReference type="Proteomes" id="UP000033710">
    <property type="component" value="Unassembled WGS sequence"/>
</dbReference>
<evidence type="ECO:0000256" key="2">
    <source>
        <dbReference type="SAM" id="SignalP"/>
    </source>
</evidence>
<proteinExistence type="predicted"/>
<sequence>MARIQRILAALSLFFALVSAAYNAHVDTTWSLTWTAAPTFCKCTCFTNSTIIPLGPQHAQPVNGNPPPSSRGVHVDGDVDGDAVASRYGRSLHNVDARASSSSCTQCNRAFCLNYNLPICKGAEEKDVVTMCFQRDSRKDQIIVWCFLLGTAGLLGWKAVQHALHLTEGADARAPLLGGGGHNDRDNGRGNIVQRLLATIGIGGRRRGSGSPLSAPSAAGPRGQYAPLGGSSAD</sequence>
<feature type="compositionally biased region" description="Low complexity" evidence="1">
    <location>
        <begin position="209"/>
        <end position="223"/>
    </location>
</feature>
<dbReference type="EMBL" id="AXCR01000004">
    <property type="protein sequence ID" value="KJR87747.1"/>
    <property type="molecule type" value="Genomic_DNA"/>
</dbReference>
<feature type="chain" id="PRO_5002455224" description="Integral membrane protein" evidence="2">
    <location>
        <begin position="21"/>
        <end position="234"/>
    </location>
</feature>
<gene>
    <name evidence="3" type="ORF">SPSK_07930</name>
</gene>
<reference evidence="3 4" key="2">
    <citation type="journal article" date="2015" name="Eukaryot. Cell">
        <title>Asexual propagation of a virulent clone complex in a human and feline outbreak of sporotrichosis.</title>
        <authorList>
            <person name="Teixeira Mde M."/>
            <person name="Rodrigues A.M."/>
            <person name="Tsui C.K."/>
            <person name="de Almeida L.G."/>
            <person name="Van Diepeningen A.D."/>
            <person name="van den Ende B.G."/>
            <person name="Fernandes G.F."/>
            <person name="Kano R."/>
            <person name="Hamelin R.C."/>
            <person name="Lopes-Bezerra L.M."/>
            <person name="Vasconcelos A.T."/>
            <person name="de Hoog S."/>
            <person name="de Camargo Z.P."/>
            <person name="Felipe M.S."/>
        </authorList>
    </citation>
    <scope>NUCLEOTIDE SEQUENCE [LARGE SCALE GENOMIC DNA]</scope>
    <source>
        <strain evidence="3 4">1099-18</strain>
    </source>
</reference>
<dbReference type="VEuPathDB" id="FungiDB:SPSK_07930"/>
<feature type="signal peptide" evidence="2">
    <location>
        <begin position="1"/>
        <end position="20"/>
    </location>
</feature>
<dbReference type="KEGG" id="ssck:SPSK_07930"/>
<name>A0A0F2MDM5_SPOSC</name>
<evidence type="ECO:0000313" key="3">
    <source>
        <dbReference type="EMBL" id="KJR87747.1"/>
    </source>
</evidence>
<feature type="region of interest" description="Disordered" evidence="1">
    <location>
        <begin position="203"/>
        <end position="234"/>
    </location>
</feature>
<organism evidence="3 4">
    <name type="scientific">Sporothrix schenckii 1099-18</name>
    <dbReference type="NCBI Taxonomy" id="1397361"/>
    <lineage>
        <taxon>Eukaryota</taxon>
        <taxon>Fungi</taxon>
        <taxon>Dikarya</taxon>
        <taxon>Ascomycota</taxon>
        <taxon>Pezizomycotina</taxon>
        <taxon>Sordariomycetes</taxon>
        <taxon>Sordariomycetidae</taxon>
        <taxon>Ophiostomatales</taxon>
        <taxon>Ophiostomataceae</taxon>
        <taxon>Sporothrix</taxon>
    </lineage>
</organism>
<dbReference type="GeneID" id="27669860"/>
<protein>
    <recommendedName>
        <fullName evidence="5">Integral membrane protein</fullName>
    </recommendedName>
</protein>
<evidence type="ECO:0000313" key="4">
    <source>
        <dbReference type="Proteomes" id="UP000033710"/>
    </source>
</evidence>
<evidence type="ECO:0008006" key="5">
    <source>
        <dbReference type="Google" id="ProtNLM"/>
    </source>
</evidence>
<dbReference type="AlphaFoldDB" id="A0A0F2MDM5"/>
<accession>A0A0F2MDM5</accession>
<keyword evidence="2" id="KW-0732">Signal</keyword>
<dbReference type="RefSeq" id="XP_016590423.1">
    <property type="nucleotide sequence ID" value="XM_016734583.1"/>
</dbReference>
<comment type="caution">
    <text evidence="3">The sequence shown here is derived from an EMBL/GenBank/DDBJ whole genome shotgun (WGS) entry which is preliminary data.</text>
</comment>
<reference evidence="3 4" key="1">
    <citation type="journal article" date="2014" name="BMC Genomics">
        <title>Comparative genomics of the major fungal agents of human and animal Sporotrichosis: Sporothrix schenckii and Sporothrix brasiliensis.</title>
        <authorList>
            <person name="Teixeira M.M."/>
            <person name="de Almeida L.G."/>
            <person name="Kubitschek-Barreira P."/>
            <person name="Alves F.L."/>
            <person name="Kioshima E.S."/>
            <person name="Abadio A.K."/>
            <person name="Fernandes L."/>
            <person name="Derengowski L.S."/>
            <person name="Ferreira K.S."/>
            <person name="Souza R.C."/>
            <person name="Ruiz J.C."/>
            <person name="de Andrade N.C."/>
            <person name="Paes H.C."/>
            <person name="Nicola A.M."/>
            <person name="Albuquerque P."/>
            <person name="Gerber A.L."/>
            <person name="Martins V.P."/>
            <person name="Peconick L.D."/>
            <person name="Neto A.V."/>
            <person name="Chaucanez C.B."/>
            <person name="Silva P.A."/>
            <person name="Cunha O.L."/>
            <person name="de Oliveira F.F."/>
            <person name="dos Santos T.C."/>
            <person name="Barros A.L."/>
            <person name="Soares M.A."/>
            <person name="de Oliveira L.M."/>
            <person name="Marini M.M."/>
            <person name="Villalobos-Duno H."/>
            <person name="Cunha M.M."/>
            <person name="de Hoog S."/>
            <person name="da Silveira J.F."/>
            <person name="Henrissat B."/>
            <person name="Nino-Vega G.A."/>
            <person name="Cisalpino P.S."/>
            <person name="Mora-Montes H.M."/>
            <person name="Almeida S.R."/>
            <person name="Stajich J.E."/>
            <person name="Lopes-Bezerra L.M."/>
            <person name="Vasconcelos A.T."/>
            <person name="Felipe M.S."/>
        </authorList>
    </citation>
    <scope>NUCLEOTIDE SEQUENCE [LARGE SCALE GENOMIC DNA]</scope>
    <source>
        <strain evidence="3 4">1099-18</strain>
    </source>
</reference>
<evidence type="ECO:0000256" key="1">
    <source>
        <dbReference type="SAM" id="MobiDB-lite"/>
    </source>
</evidence>
<dbReference type="PANTHER" id="PTHR36854:SF1">
    <property type="entry name" value="TRANSMEMBRANE PROTEIN"/>
    <property type="match status" value="1"/>
</dbReference>
<dbReference type="OrthoDB" id="2142503at2759"/>